<dbReference type="EMBL" id="BT123084">
    <property type="protein sequence ID" value="ADE76425.1"/>
    <property type="molecule type" value="mRNA"/>
</dbReference>
<feature type="domain" description="Tetratricopeptide repeat protein 5 OB fold" evidence="1">
    <location>
        <begin position="95"/>
        <end position="204"/>
    </location>
</feature>
<dbReference type="OMA" id="NTIRVEC"/>
<proteinExistence type="evidence at transcript level"/>
<sequence>MANLGEKDELASNNPDLYFNSAMVNRYLENYESALSGFHAASLKDPSLNAELEVQKLVKVLIKLEDSIINKGQMKSKRFASLVSSLRNENVKLSLKLVTTRSLHEGLNKGLSLMVKVLVFIQHENLVPLYYVVSDSEGSCCILSVYGLRNGVIKESDTVTLLEPSYRSIRVSWKDKTYDFKALRADFRQQILLNGRVPSVQDATCSTIRAQHILP</sequence>
<accession>D5AA56</accession>
<dbReference type="InterPro" id="IPR032076">
    <property type="entry name" value="TTC5_OB"/>
</dbReference>
<dbReference type="Pfam" id="PF16669">
    <property type="entry name" value="TTC5_OB"/>
    <property type="match status" value="1"/>
</dbReference>
<reference evidence="2" key="1">
    <citation type="submission" date="2010-04" db="EMBL/GenBank/DDBJ databases">
        <authorList>
            <person name="Reid K.E."/>
            <person name="Liao N."/>
            <person name="Chan S."/>
            <person name="Docking R."/>
            <person name="Taylor G."/>
            <person name="Moore R."/>
            <person name="Mayo M."/>
            <person name="Munro S."/>
            <person name="King J."/>
            <person name="Yanchuk A."/>
            <person name="Holt R."/>
            <person name="Jones S."/>
            <person name="Marra M."/>
            <person name="Ritland C.E."/>
            <person name="Ritland K."/>
            <person name="Bohlmann J."/>
        </authorList>
    </citation>
    <scope>NUCLEOTIDE SEQUENCE</scope>
    <source>
        <tissue evidence="2">Bud</tissue>
    </source>
</reference>
<protein>
    <recommendedName>
        <fullName evidence="1">Tetratricopeptide repeat protein 5 OB fold domain-containing protein</fullName>
    </recommendedName>
</protein>
<name>D5AA56_PICSI</name>
<organism evidence="2">
    <name type="scientific">Picea sitchensis</name>
    <name type="common">Sitka spruce</name>
    <name type="synonym">Pinus sitchensis</name>
    <dbReference type="NCBI Taxonomy" id="3332"/>
    <lineage>
        <taxon>Eukaryota</taxon>
        <taxon>Viridiplantae</taxon>
        <taxon>Streptophyta</taxon>
        <taxon>Embryophyta</taxon>
        <taxon>Tracheophyta</taxon>
        <taxon>Spermatophyta</taxon>
        <taxon>Pinopsida</taxon>
        <taxon>Pinidae</taxon>
        <taxon>Conifers I</taxon>
        <taxon>Pinales</taxon>
        <taxon>Pinaceae</taxon>
        <taxon>Picea</taxon>
    </lineage>
</organism>
<dbReference type="Gene3D" id="1.25.40.10">
    <property type="entry name" value="Tetratricopeptide repeat domain"/>
    <property type="match status" value="1"/>
</dbReference>
<evidence type="ECO:0000313" key="2">
    <source>
        <dbReference type="EMBL" id="ADE76425.1"/>
    </source>
</evidence>
<dbReference type="InterPro" id="IPR038645">
    <property type="entry name" value="TTC5_OB_sf"/>
</dbReference>
<dbReference type="AlphaFoldDB" id="D5AA56"/>
<evidence type="ECO:0000259" key="1">
    <source>
        <dbReference type="Pfam" id="PF16669"/>
    </source>
</evidence>
<dbReference type="Gene3D" id="2.40.50.550">
    <property type="match status" value="1"/>
</dbReference>
<dbReference type="InterPro" id="IPR011990">
    <property type="entry name" value="TPR-like_helical_dom_sf"/>
</dbReference>